<dbReference type="InterPro" id="IPR001478">
    <property type="entry name" value="PDZ"/>
</dbReference>
<dbReference type="InterPro" id="IPR004012">
    <property type="entry name" value="Run_dom"/>
</dbReference>
<dbReference type="CDD" id="cd17682">
    <property type="entry name" value="RUN_RUFY4_like"/>
    <property type="match status" value="1"/>
</dbReference>
<evidence type="ECO:0000313" key="4">
    <source>
        <dbReference type="Proteomes" id="UP000230066"/>
    </source>
</evidence>
<gene>
    <name evidence="3" type="ORF">D915_000590</name>
</gene>
<sequence>MLQTPSQFGVIKKCILDAHQKKIKTLDDHMQVVRNLCEAIESLFRLGLMDKNRTRDYYFWMEGLLNKLKQEKSFIHPDFAQAIKSVRNNHSLCSPQGKGRQMIRFLLQRGRLDFLIHQMQNHAQFAEKFYHPSQSVLAHEILVQIFGSLISEVGRLAFRLDLDNSEFLDDTWEMPSFRKYELVPCVKLGAKLETMEGHVIVVKLDPGGVAAEDNQIELGDVIVTMYGQHIRQNASLIHSLRAQNEGKPVPIGVAKARMTDGSAYRPLRSILRRHGSAHLVSTLCSSGSIDSGSASPTRSFFLDNPWCQLLYLGQCEVGPDGGVHLINQSIMHVLMRQSSVNPPTPVCMELGELGVTVWPMKAEHDRAVCGSKPLFRHSFPQISSCGRRTDNTNYLAYIVGDEACTVAKNFHCFVFEAVDHAESKYLISGIAQGFDRTHWTL</sequence>
<dbReference type="InterPro" id="IPR037213">
    <property type="entry name" value="Run_dom_sf"/>
</dbReference>
<reference evidence="3" key="1">
    <citation type="submission" date="2019-03" db="EMBL/GenBank/DDBJ databases">
        <title>Improved annotation for the trematode Fasciola hepatica.</title>
        <authorList>
            <person name="Choi Y.-J."/>
            <person name="Martin J."/>
            <person name="Mitreva M."/>
        </authorList>
    </citation>
    <scope>NUCLEOTIDE SEQUENCE [LARGE SCALE GENOMIC DNA]</scope>
</reference>
<feature type="domain" description="PDZ" evidence="1">
    <location>
        <begin position="188"/>
        <end position="231"/>
    </location>
</feature>
<dbReference type="PANTHER" id="PTHR46753">
    <property type="entry name" value="FYVE AND COILED-COIL DOMAIN-CONTAINING PROTEIN 1"/>
    <property type="match status" value="1"/>
</dbReference>
<proteinExistence type="predicted"/>
<dbReference type="SUPFAM" id="SSF140741">
    <property type="entry name" value="RUN domain-like"/>
    <property type="match status" value="1"/>
</dbReference>
<dbReference type="PROSITE" id="PS50106">
    <property type="entry name" value="PDZ"/>
    <property type="match status" value="1"/>
</dbReference>
<dbReference type="Proteomes" id="UP000230066">
    <property type="component" value="Unassembled WGS sequence"/>
</dbReference>
<accession>A0A4E0RM23</accession>
<dbReference type="InterPro" id="IPR011993">
    <property type="entry name" value="PH-like_dom_sf"/>
</dbReference>
<protein>
    <submittedName>
        <fullName evidence="3">RUN and FYVE domain-containing protein 4</fullName>
    </submittedName>
</protein>
<dbReference type="AlphaFoldDB" id="A0A4E0RM23"/>
<dbReference type="SUPFAM" id="SSF50156">
    <property type="entry name" value="PDZ domain-like"/>
    <property type="match status" value="1"/>
</dbReference>
<dbReference type="Gene3D" id="1.20.58.900">
    <property type="match status" value="1"/>
</dbReference>
<dbReference type="CDD" id="cd13168">
    <property type="entry name" value="PTB_LOC417372"/>
    <property type="match status" value="1"/>
</dbReference>
<dbReference type="EMBL" id="JXXN02000123">
    <property type="protein sequence ID" value="THD28543.1"/>
    <property type="molecule type" value="Genomic_DNA"/>
</dbReference>
<dbReference type="Gene3D" id="2.30.29.30">
    <property type="entry name" value="Pleckstrin-homology domain (PH domain)/Phosphotyrosine-binding domain (PTB)"/>
    <property type="match status" value="1"/>
</dbReference>
<evidence type="ECO:0000259" key="1">
    <source>
        <dbReference type="PROSITE" id="PS50106"/>
    </source>
</evidence>
<organism evidence="3 4">
    <name type="scientific">Fasciola hepatica</name>
    <name type="common">Liver fluke</name>
    <dbReference type="NCBI Taxonomy" id="6192"/>
    <lineage>
        <taxon>Eukaryota</taxon>
        <taxon>Metazoa</taxon>
        <taxon>Spiralia</taxon>
        <taxon>Lophotrochozoa</taxon>
        <taxon>Platyhelminthes</taxon>
        <taxon>Trematoda</taxon>
        <taxon>Digenea</taxon>
        <taxon>Plagiorchiida</taxon>
        <taxon>Echinostomata</taxon>
        <taxon>Echinostomatoidea</taxon>
        <taxon>Fasciolidae</taxon>
        <taxon>Fasciola</taxon>
    </lineage>
</organism>
<dbReference type="Gene3D" id="2.30.42.10">
    <property type="match status" value="1"/>
</dbReference>
<dbReference type="Pfam" id="PF02759">
    <property type="entry name" value="RUN"/>
    <property type="match status" value="1"/>
</dbReference>
<dbReference type="Pfam" id="PF13180">
    <property type="entry name" value="PDZ_2"/>
    <property type="match status" value="1"/>
</dbReference>
<evidence type="ECO:0000259" key="2">
    <source>
        <dbReference type="PROSITE" id="PS50826"/>
    </source>
</evidence>
<evidence type="ECO:0000313" key="3">
    <source>
        <dbReference type="EMBL" id="THD28543.1"/>
    </source>
</evidence>
<feature type="domain" description="RUN" evidence="2">
    <location>
        <begin position="27"/>
        <end position="165"/>
    </location>
</feature>
<comment type="caution">
    <text evidence="3">The sequence shown here is derived from an EMBL/GenBank/DDBJ whole genome shotgun (WGS) entry which is preliminary data.</text>
</comment>
<dbReference type="PANTHER" id="PTHR46753:SF3">
    <property type="entry name" value="PDZ DOMAIN-CONTAINING PROTEIN"/>
    <property type="match status" value="1"/>
</dbReference>
<keyword evidence="4" id="KW-1185">Reference proteome</keyword>
<dbReference type="SUPFAM" id="SSF50729">
    <property type="entry name" value="PH domain-like"/>
    <property type="match status" value="1"/>
</dbReference>
<dbReference type="InterPro" id="IPR036034">
    <property type="entry name" value="PDZ_sf"/>
</dbReference>
<dbReference type="PROSITE" id="PS50826">
    <property type="entry name" value="RUN"/>
    <property type="match status" value="1"/>
</dbReference>
<name>A0A4E0RM23_FASHE</name>